<dbReference type="Pfam" id="PF14021">
    <property type="entry name" value="TNT"/>
    <property type="match status" value="1"/>
</dbReference>
<gene>
    <name evidence="2" type="ORF">SAMN02982929_06257</name>
    <name evidence="3" type="ORF">SAMN05216506_10528</name>
</gene>
<reference evidence="2" key="2">
    <citation type="submission" date="2016-10" db="EMBL/GenBank/DDBJ databases">
        <authorList>
            <person name="de Groot N.N."/>
        </authorList>
    </citation>
    <scope>NUCLEOTIDE SEQUENCE [LARGE SCALE GENOMIC DNA]</scope>
    <source>
        <strain evidence="2">ATCC 20501</strain>
    </source>
</reference>
<accession>A0A1I1TAG3</accession>
<accession>A0A1H6ED09</accession>
<protein>
    <recommendedName>
        <fullName evidence="1">TNT domain-containing protein</fullName>
    </recommendedName>
</protein>
<dbReference type="PANTHER" id="PTHR42059">
    <property type="entry name" value="TNT DOMAIN-CONTAINING PROTEIN"/>
    <property type="match status" value="1"/>
</dbReference>
<dbReference type="InterPro" id="IPR025331">
    <property type="entry name" value="TNT"/>
</dbReference>
<dbReference type="SMR" id="A0A1H6ED09"/>
<name>A0A1H6ED09_9PSEU</name>
<evidence type="ECO:0000259" key="1">
    <source>
        <dbReference type="Pfam" id="PF14021"/>
    </source>
</evidence>
<dbReference type="SUPFAM" id="SSF160424">
    <property type="entry name" value="BH3703-like"/>
    <property type="match status" value="1"/>
</dbReference>
<dbReference type="EMBL" id="FNVB01000010">
    <property type="protein sequence ID" value="SEG95687.1"/>
    <property type="molecule type" value="Genomic_DNA"/>
</dbReference>
<evidence type="ECO:0000313" key="4">
    <source>
        <dbReference type="Proteomes" id="UP000199690"/>
    </source>
</evidence>
<dbReference type="PANTHER" id="PTHR42059:SF1">
    <property type="entry name" value="TNT DOMAIN-CONTAINING PROTEIN"/>
    <property type="match status" value="1"/>
</dbReference>
<dbReference type="Proteomes" id="UP000236729">
    <property type="component" value="Unassembled WGS sequence"/>
</dbReference>
<evidence type="ECO:0000313" key="3">
    <source>
        <dbReference type="EMBL" id="SFD54088.1"/>
    </source>
</evidence>
<organism evidence="2 5">
    <name type="scientific">Saccharopolyspora kobensis</name>
    <dbReference type="NCBI Taxonomy" id="146035"/>
    <lineage>
        <taxon>Bacteria</taxon>
        <taxon>Bacillati</taxon>
        <taxon>Actinomycetota</taxon>
        <taxon>Actinomycetes</taxon>
        <taxon>Pseudonocardiales</taxon>
        <taxon>Pseudonocardiaceae</taxon>
        <taxon>Saccharopolyspora</taxon>
    </lineage>
</organism>
<dbReference type="InterPro" id="IPR036170">
    <property type="entry name" value="YezG-like_sf"/>
</dbReference>
<feature type="domain" description="TNT" evidence="1">
    <location>
        <begin position="461"/>
        <end position="546"/>
    </location>
</feature>
<dbReference type="RefSeq" id="WP_093352238.1">
    <property type="nucleotide sequence ID" value="NZ_FNVB01000010.1"/>
</dbReference>
<proteinExistence type="predicted"/>
<dbReference type="EMBL" id="FOME01000005">
    <property type="protein sequence ID" value="SFD54088.1"/>
    <property type="molecule type" value="Genomic_DNA"/>
</dbReference>
<evidence type="ECO:0000313" key="5">
    <source>
        <dbReference type="Proteomes" id="UP000236729"/>
    </source>
</evidence>
<dbReference type="Proteomes" id="UP000199690">
    <property type="component" value="Unassembled WGS sequence"/>
</dbReference>
<dbReference type="AlphaFoldDB" id="A0A1H6ED09"/>
<dbReference type="GO" id="GO:0050135">
    <property type="term" value="F:NADP+ nucleosidase activity"/>
    <property type="evidence" value="ECO:0007669"/>
    <property type="project" value="InterPro"/>
</dbReference>
<reference evidence="4 5" key="1">
    <citation type="submission" date="2016-10" db="EMBL/GenBank/DDBJ databases">
        <authorList>
            <person name="Varghese N."/>
            <person name="Submissions S."/>
        </authorList>
    </citation>
    <scope>NUCLEOTIDE SEQUENCE [LARGE SCALE GENOMIC DNA]</scope>
    <source>
        <strain evidence="5">ATCC 20501</strain>
        <strain evidence="3 4">CGMCC 4.3529</strain>
    </source>
</reference>
<sequence length="546" mass="60669">MILGEATAGAHVLVDGTCSPLRELSEQGAVLDGRDRPVPLDQVGEVLVVQHEAPARVRPEFPAPASYGDFPDRAEHQRELERALREAVVAGLPDGWQRAVVDCTALGTRIEITAAVTTDAEHRWIPTQDVVDALRRHRNVAYRPETGAWTSARFQLDQDGADLRTGHDEPTWVVAPEDGRAHYEELRYYPRATAPKWLLDPAWEHYGRHREAEQPEPVRMVQVFDGRDAENRPFAHRPALTSVEERQVAHYLHGGEILLRAYSSDPDEVDPQRPPAVPKQFHTDGTWVWPLALAYYLDEHGIAPPRDFLDHIRSRSHQPPAEVADRAAAEAKALVLGGDPEALLRLSPAKAIDIARGFISAMGMSTRFYSFEEPLEGGWSMLRGADGWWSVFRVADGEIHNRSRFPDAYAAAAHLIGAMSLTRTEFLREPDEPLQDFECPYEPMPGEPPLDAYDNKFVVVLRQGDEVDRFGEPTGNTVFVAGTTLPQRSVPPQQQVGAYHRYRVVSGFEAISGVVKPDFGQVGGGTAFVLPNDVQNLVADGWLVEV</sequence>
<keyword evidence="4" id="KW-1185">Reference proteome</keyword>
<evidence type="ECO:0000313" key="2">
    <source>
        <dbReference type="EMBL" id="SEG95687.1"/>
    </source>
</evidence>
<dbReference type="InterPro" id="IPR053024">
    <property type="entry name" value="Fungal_surface_NADase"/>
</dbReference>